<dbReference type="EMBL" id="JAGMUU010000011">
    <property type="protein sequence ID" value="KAH7142951.1"/>
    <property type="molecule type" value="Genomic_DNA"/>
</dbReference>
<evidence type="ECO:0000256" key="1">
    <source>
        <dbReference type="SAM" id="MobiDB-lite"/>
    </source>
</evidence>
<keyword evidence="3" id="KW-1185">Reference proteome</keyword>
<name>A0A9P9ES25_9HYPO</name>
<dbReference type="InterPro" id="IPR022698">
    <property type="entry name" value="OrsD"/>
</dbReference>
<comment type="caution">
    <text evidence="2">The sequence shown here is derived from an EMBL/GenBank/DDBJ whole genome shotgun (WGS) entry which is preliminary data.</text>
</comment>
<accession>A0A9P9ES25</accession>
<evidence type="ECO:0000313" key="3">
    <source>
        <dbReference type="Proteomes" id="UP000717696"/>
    </source>
</evidence>
<dbReference type="OrthoDB" id="4845846at2759"/>
<gene>
    <name evidence="2" type="ORF">B0J13DRAFT_636782</name>
</gene>
<dbReference type="Proteomes" id="UP000717696">
    <property type="component" value="Unassembled WGS sequence"/>
</dbReference>
<dbReference type="AlphaFoldDB" id="A0A9P9ES25"/>
<feature type="region of interest" description="Disordered" evidence="1">
    <location>
        <begin position="134"/>
        <end position="205"/>
    </location>
</feature>
<proteinExistence type="predicted"/>
<organism evidence="2 3">
    <name type="scientific">Dactylonectria estremocensis</name>
    <dbReference type="NCBI Taxonomy" id="1079267"/>
    <lineage>
        <taxon>Eukaryota</taxon>
        <taxon>Fungi</taxon>
        <taxon>Dikarya</taxon>
        <taxon>Ascomycota</taxon>
        <taxon>Pezizomycotina</taxon>
        <taxon>Sordariomycetes</taxon>
        <taxon>Hypocreomycetidae</taxon>
        <taxon>Hypocreales</taxon>
        <taxon>Nectriaceae</taxon>
        <taxon>Dactylonectria</taxon>
    </lineage>
</organism>
<dbReference type="Pfam" id="PF12013">
    <property type="entry name" value="OrsD"/>
    <property type="match status" value="1"/>
</dbReference>
<feature type="compositionally biased region" description="Polar residues" evidence="1">
    <location>
        <begin position="740"/>
        <end position="751"/>
    </location>
</feature>
<reference evidence="2" key="1">
    <citation type="journal article" date="2021" name="Nat. Commun.">
        <title>Genetic determinants of endophytism in the Arabidopsis root mycobiome.</title>
        <authorList>
            <person name="Mesny F."/>
            <person name="Miyauchi S."/>
            <person name="Thiergart T."/>
            <person name="Pickel B."/>
            <person name="Atanasova L."/>
            <person name="Karlsson M."/>
            <person name="Huettel B."/>
            <person name="Barry K.W."/>
            <person name="Haridas S."/>
            <person name="Chen C."/>
            <person name="Bauer D."/>
            <person name="Andreopoulos W."/>
            <person name="Pangilinan J."/>
            <person name="LaButti K."/>
            <person name="Riley R."/>
            <person name="Lipzen A."/>
            <person name="Clum A."/>
            <person name="Drula E."/>
            <person name="Henrissat B."/>
            <person name="Kohler A."/>
            <person name="Grigoriev I.V."/>
            <person name="Martin F.M."/>
            <person name="Hacquard S."/>
        </authorList>
    </citation>
    <scope>NUCLEOTIDE SEQUENCE</scope>
    <source>
        <strain evidence="2">MPI-CAGE-AT-0021</strain>
    </source>
</reference>
<feature type="compositionally biased region" description="Acidic residues" evidence="1">
    <location>
        <begin position="151"/>
        <end position="173"/>
    </location>
</feature>
<feature type="region of interest" description="Disordered" evidence="1">
    <location>
        <begin position="718"/>
        <end position="751"/>
    </location>
</feature>
<sequence length="930" mass="106085">MQLPYTPDQARQLGVHNGETLYSSVRDERRLLAILAALDRLFDRCGETARYTDVCLRRWLRRRFPDRPYKSPFELVSKVDSERQYRKEMKYCLCFWLRTLQLSPPTARGIMRRTLSRSQREALSRLWLDPIWKEEENSTSPPTADQSYGESDYESDESEVEEDEEEGDDGIDDGDGKNELESDDDDSDAISSTRSSTNSPEVEYDDPTADAVLALCYYAVTEDFKDGRASSTILVYSSGLRGLLQPSGDQYLPPSRFTPVLSRLIYCSRLIFLEVILPRFPHHYIGLSSRPRYGQLKALNAARQEKMCEGTLSPMGEFLSLLSYGNALRRSQGPAYHFHWSDDSEVLSWDGTHHLTMENFRGLAREVCETATVRCKRLMYDWEPDDIDLQHIRDRISTTTPGYSFITDPANQLEGAYLELFMRACVSPIDGLLKMHTKDESTWDIAAAQSYLDAHDEFLKTLMVLMNLDGGQSARISELLTLEQCNGPSQQRGICIWGAKICSITRHHKARLVTNNEFYVARFFSTPVSRLIFRYLVYIRPLAQTILRKCFSYTSENTLLFVCLSQAGRRSSSWTTSTFTQELRRYCAAAPGVPSRFGAQLYRQVSIVITERHVRTAAAHFNRFDDITSHATEEVAYAWQSGHRPMQRHTTYGLDGAFPDHLQPSLLRIYARISGDWHAFLWGGQQQRSHVHSRIEELLHSLEAGADLQESLNRAADATLDNGDDGDDDMAPTAEPCLPITTQEDPSGPTGNQVSPMIGPFVHLAQLDLVVCTQCKCGDLAAQVNSHLLHPRHRRNFTQKQRHNIKTQVLNIPGIIKDPASLLQWTLPFPDTDPIPYIKPPMSDGLGCNACLYVVRGIQRMQEHCRDDHGWVNDWKRGGRVKQRAQQERLVPWRSNVRCQRIFEWGYRSCWFEVGRDRADSSVSSRGLDL</sequence>
<evidence type="ECO:0000313" key="2">
    <source>
        <dbReference type="EMBL" id="KAH7142951.1"/>
    </source>
</evidence>
<protein>
    <submittedName>
        <fullName evidence="2">Uncharacterized protein</fullName>
    </submittedName>
</protein>
<feature type="compositionally biased region" description="Low complexity" evidence="1">
    <location>
        <begin position="189"/>
        <end position="199"/>
    </location>
</feature>